<accession>A0ABW2C1J9</accession>
<keyword evidence="2" id="KW-1185">Reference proteome</keyword>
<dbReference type="Proteomes" id="UP001596337">
    <property type="component" value="Unassembled WGS sequence"/>
</dbReference>
<protein>
    <submittedName>
        <fullName evidence="1">Uncharacterized protein</fullName>
    </submittedName>
</protein>
<evidence type="ECO:0000313" key="1">
    <source>
        <dbReference type="EMBL" id="MFC6868734.1"/>
    </source>
</evidence>
<dbReference type="RefSeq" id="WP_345390794.1">
    <property type="nucleotide sequence ID" value="NZ_BAABLA010000005.1"/>
</dbReference>
<organism evidence="1 2">
    <name type="scientific">Haloechinothrix salitolerans</name>
    <dbReference type="NCBI Taxonomy" id="926830"/>
    <lineage>
        <taxon>Bacteria</taxon>
        <taxon>Bacillati</taxon>
        <taxon>Actinomycetota</taxon>
        <taxon>Actinomycetes</taxon>
        <taxon>Pseudonocardiales</taxon>
        <taxon>Pseudonocardiaceae</taxon>
        <taxon>Haloechinothrix</taxon>
    </lineage>
</organism>
<comment type="caution">
    <text evidence="1">The sequence shown here is derived from an EMBL/GenBank/DDBJ whole genome shotgun (WGS) entry which is preliminary data.</text>
</comment>
<gene>
    <name evidence="1" type="ORF">ACFQGD_16455</name>
</gene>
<proteinExistence type="predicted"/>
<dbReference type="EMBL" id="JBHSXX010000001">
    <property type="protein sequence ID" value="MFC6868734.1"/>
    <property type="molecule type" value="Genomic_DNA"/>
</dbReference>
<evidence type="ECO:0000313" key="2">
    <source>
        <dbReference type="Proteomes" id="UP001596337"/>
    </source>
</evidence>
<reference evidence="2" key="1">
    <citation type="journal article" date="2019" name="Int. J. Syst. Evol. Microbiol.">
        <title>The Global Catalogue of Microorganisms (GCM) 10K type strain sequencing project: providing services to taxonomists for standard genome sequencing and annotation.</title>
        <authorList>
            <consortium name="The Broad Institute Genomics Platform"/>
            <consortium name="The Broad Institute Genome Sequencing Center for Infectious Disease"/>
            <person name="Wu L."/>
            <person name="Ma J."/>
        </authorList>
    </citation>
    <scope>NUCLEOTIDE SEQUENCE [LARGE SCALE GENOMIC DNA]</scope>
    <source>
        <strain evidence="2">KCTC 32255</strain>
    </source>
</reference>
<sequence>MLVRLNGSNSTVVVVSVAWVEMRSTLAALRLRELVDTHGTGNVSPLPGAVVGAGPIRWTGHNYDSRRDRRTVVIAEVEPLAGAPTPAYMDGIADVAAEFPRP</sequence>
<name>A0ABW2C1J9_9PSEU</name>